<evidence type="ECO:0000256" key="1">
    <source>
        <dbReference type="ARBA" id="ARBA00003701"/>
    </source>
</evidence>
<evidence type="ECO:0000256" key="2">
    <source>
        <dbReference type="ARBA" id="ARBA00005861"/>
    </source>
</evidence>
<evidence type="ECO:0000256" key="3">
    <source>
        <dbReference type="ARBA" id="ARBA00007297"/>
    </source>
</evidence>
<evidence type="ECO:0000256" key="6">
    <source>
        <dbReference type="ARBA" id="ARBA00022679"/>
    </source>
</evidence>
<reference evidence="11" key="2">
    <citation type="submission" date="2020-01" db="EMBL/GenBank/DDBJ databases">
        <authorList>
            <person name="Korhonen P.K.K."/>
            <person name="Guangxu M.G."/>
            <person name="Wang T.W."/>
            <person name="Stroehlein A.J.S."/>
            <person name="Young N.D."/>
            <person name="Ang C.-S.A."/>
            <person name="Fernando D.W.F."/>
            <person name="Lu H.L."/>
            <person name="Taylor S.T."/>
            <person name="Ehtesham M.E.M."/>
            <person name="Najaraj S.H.N."/>
            <person name="Harsha G.H.G."/>
            <person name="Madugundu A.M."/>
            <person name="Renuse S.R."/>
            <person name="Holt D.H."/>
            <person name="Pandey A.P."/>
            <person name="Papenfuss A.P."/>
            <person name="Gasser R.B.G."/>
            <person name="Fischer K.F."/>
        </authorList>
    </citation>
    <scope>NUCLEOTIDE SEQUENCE</scope>
    <source>
        <strain evidence="11">SSS_KF_BRIS2020</strain>
    </source>
</reference>
<keyword evidence="6 11" id="KW-0808">Transferase</keyword>
<comment type="subunit">
    <text evidence="4">Homodimer.</text>
</comment>
<dbReference type="AlphaFoldDB" id="A0A834RCN4"/>
<comment type="similarity">
    <text evidence="2">Belongs to the GST superfamily. Mu family.</text>
</comment>
<dbReference type="Gene3D" id="1.20.1050.10">
    <property type="match status" value="1"/>
</dbReference>
<reference evidence="13" key="1">
    <citation type="journal article" date="2020" name="PLoS Negl. Trop. Dis.">
        <title>High-quality nuclear genome for Sarcoptes scabiei-A critical resource for a neglected parasite.</title>
        <authorList>
            <person name="Korhonen P.K."/>
            <person name="Gasser R.B."/>
            <person name="Ma G."/>
            <person name="Wang T."/>
            <person name="Stroehlein A.J."/>
            <person name="Young N.D."/>
            <person name="Ang C.S."/>
            <person name="Fernando D.D."/>
            <person name="Lu H.C."/>
            <person name="Taylor S."/>
            <person name="Reynolds S.L."/>
            <person name="Mofiz E."/>
            <person name="Najaraj S.H."/>
            <person name="Gowda H."/>
            <person name="Madugundu A."/>
            <person name="Renuse S."/>
            <person name="Holt D."/>
            <person name="Pandey A."/>
            <person name="Papenfuss A.T."/>
            <person name="Fischer K."/>
        </authorList>
    </citation>
    <scope>NUCLEOTIDE SEQUENCE [LARGE SCALE GENOMIC DNA]</scope>
</reference>
<protein>
    <recommendedName>
        <fullName evidence="5">glutathione transferase</fullName>
        <ecNumber evidence="5">2.5.1.18</ecNumber>
    </recommendedName>
    <alternativeName>
        <fullName evidence="7">GST class-pi</fullName>
    </alternativeName>
</protein>
<dbReference type="GO" id="GO:0042178">
    <property type="term" value="P:xenobiotic catabolic process"/>
    <property type="evidence" value="ECO:0007669"/>
    <property type="project" value="UniProtKB-ARBA"/>
</dbReference>
<feature type="domain" description="GST C-terminal" evidence="10">
    <location>
        <begin position="265"/>
        <end position="380"/>
    </location>
</feature>
<dbReference type="PROSITE" id="PS50404">
    <property type="entry name" value="GST_NTER"/>
    <property type="match status" value="2"/>
</dbReference>
<dbReference type="InterPro" id="IPR010987">
    <property type="entry name" value="Glutathione-S-Trfase_C-like"/>
</dbReference>
<evidence type="ECO:0000256" key="4">
    <source>
        <dbReference type="ARBA" id="ARBA00011738"/>
    </source>
</evidence>
<dbReference type="Pfam" id="PF02798">
    <property type="entry name" value="GST_N"/>
    <property type="match status" value="2"/>
</dbReference>
<dbReference type="InterPro" id="IPR050213">
    <property type="entry name" value="GST_superfamily"/>
</dbReference>
<dbReference type="PANTHER" id="PTHR11571:SF222">
    <property type="entry name" value="GLUTATHIONE TRANSFERASE"/>
    <property type="match status" value="1"/>
</dbReference>
<dbReference type="GO" id="GO:0042802">
    <property type="term" value="F:identical protein binding"/>
    <property type="evidence" value="ECO:0007669"/>
    <property type="project" value="UniProtKB-ARBA"/>
</dbReference>
<dbReference type="Gene3D" id="1.20.1050.130">
    <property type="match status" value="1"/>
</dbReference>
<dbReference type="FunFam" id="1.20.1050.10:FF:000101">
    <property type="entry name" value="Glutathione S-transferase Mu 4"/>
    <property type="match status" value="1"/>
</dbReference>
<proteinExistence type="inferred from homology"/>
<dbReference type="Proteomes" id="UP000070412">
    <property type="component" value="Unassembled WGS sequence"/>
</dbReference>
<evidence type="ECO:0000313" key="11">
    <source>
        <dbReference type="EMBL" id="KAF7493252.1"/>
    </source>
</evidence>
<dbReference type="InterPro" id="IPR036249">
    <property type="entry name" value="Thioredoxin-like_sf"/>
</dbReference>
<dbReference type="InterPro" id="IPR004046">
    <property type="entry name" value="GST_C"/>
</dbReference>
<feature type="domain" description="GST N-terminal" evidence="9">
    <location>
        <begin position="176"/>
        <end position="263"/>
    </location>
</feature>
<evidence type="ECO:0000256" key="7">
    <source>
        <dbReference type="ARBA" id="ARBA00032759"/>
    </source>
</evidence>
<sequence length="392" mass="46439">MLLTFAGVDFVDKRYEFGPGPEFDRNDWLDEKHNLGLDFPNLPYYIEDDVKLTQTIAILRYLGRKYKLDGQNEQEWQRIELCEQQFMDFVRAMVRMVYDTDFEKLKLQMLEKLPVDLELFSNFLGDHPFVSGTKLSYVDFLTYECLRNFLLEKISFITTTRSEDFALSDGEKRIIKCLRDGLLDIRGLGHPIRMLLTYVGVDFVDKRYQIGPGPEFDRSDWLNEKFNLGLDFPNLPYYIEGDIKLTQSIAILRYLGRKYNLDGQNEQEWRRIALCEQQIVDLFWAMARIFYDPNFEKLKLDLFAKLPDDLKFLTEFLGDHPFVAGTNLSYIDFLVYEYFVRVKLFAPEIFAKFPSMNSFINRFESIPKISAFIKQQEPQFLNARLAQWNVKY</sequence>
<accession>A0A834RCN4</accession>
<dbReference type="Gene3D" id="3.40.30.10">
    <property type="entry name" value="Glutaredoxin"/>
    <property type="match status" value="1"/>
</dbReference>
<evidence type="ECO:0000259" key="9">
    <source>
        <dbReference type="PROSITE" id="PS50404"/>
    </source>
</evidence>
<dbReference type="CDD" id="cd03075">
    <property type="entry name" value="GST_N_Mu"/>
    <property type="match status" value="1"/>
</dbReference>
<dbReference type="SUPFAM" id="SSF52833">
    <property type="entry name" value="Thioredoxin-like"/>
    <property type="match status" value="2"/>
</dbReference>
<dbReference type="InterPro" id="IPR040079">
    <property type="entry name" value="Glutathione_S-Trfase"/>
</dbReference>
<dbReference type="GO" id="GO:0006749">
    <property type="term" value="P:glutathione metabolic process"/>
    <property type="evidence" value="ECO:0007669"/>
    <property type="project" value="TreeGrafter"/>
</dbReference>
<gene>
    <name evidence="11" type="ORF">SSS_3539</name>
</gene>
<dbReference type="EC" id="2.5.1.18" evidence="5"/>
<dbReference type="OrthoDB" id="4951845at2759"/>
<dbReference type="FunFam" id="1.20.1050.10:FF:000020">
    <property type="entry name" value="Glutathione S-transferase P 1"/>
    <property type="match status" value="1"/>
</dbReference>
<dbReference type="InterPro" id="IPR036282">
    <property type="entry name" value="Glutathione-S-Trfase_C_sf"/>
</dbReference>
<comment type="function">
    <text evidence="1">Conjugation of reduced glutathione to a wide number of exogenous and endogenous hydrophobic electrophiles.</text>
</comment>
<evidence type="ECO:0000313" key="12">
    <source>
        <dbReference type="EnsemblMetazoa" id="KAF7493252.1"/>
    </source>
</evidence>
<name>A0A834RCN4_SARSC</name>
<evidence type="ECO:0000256" key="8">
    <source>
        <dbReference type="ARBA" id="ARBA00047960"/>
    </source>
</evidence>
<feature type="domain" description="GST N-terminal" evidence="9">
    <location>
        <begin position="1"/>
        <end position="70"/>
    </location>
</feature>
<dbReference type="PROSITE" id="PS50405">
    <property type="entry name" value="GST_CTER"/>
    <property type="match status" value="1"/>
</dbReference>
<dbReference type="EMBL" id="WVUK01000056">
    <property type="protein sequence ID" value="KAF7493252.1"/>
    <property type="molecule type" value="Genomic_DNA"/>
</dbReference>
<dbReference type="SFLD" id="SFLDS00019">
    <property type="entry name" value="Glutathione_Transferase_(cytos"/>
    <property type="match status" value="2"/>
</dbReference>
<keyword evidence="13" id="KW-1185">Reference proteome</keyword>
<dbReference type="GO" id="GO:0004364">
    <property type="term" value="F:glutathione transferase activity"/>
    <property type="evidence" value="ECO:0007669"/>
    <property type="project" value="UniProtKB-EC"/>
</dbReference>
<reference evidence="12" key="3">
    <citation type="submission" date="2022-06" db="UniProtKB">
        <authorList>
            <consortium name="EnsemblMetazoa"/>
        </authorList>
    </citation>
    <scope>IDENTIFICATION</scope>
</reference>
<dbReference type="SUPFAM" id="SSF47616">
    <property type="entry name" value="GST C-terminal domain-like"/>
    <property type="match status" value="2"/>
</dbReference>
<evidence type="ECO:0000313" key="13">
    <source>
        <dbReference type="Proteomes" id="UP000070412"/>
    </source>
</evidence>
<dbReference type="InterPro" id="IPR003081">
    <property type="entry name" value="GST_mu"/>
</dbReference>
<dbReference type="InterPro" id="IPR004045">
    <property type="entry name" value="Glutathione_S-Trfase_N"/>
</dbReference>
<evidence type="ECO:0000259" key="10">
    <source>
        <dbReference type="PROSITE" id="PS50405"/>
    </source>
</evidence>
<evidence type="ECO:0000256" key="5">
    <source>
        <dbReference type="ARBA" id="ARBA00012452"/>
    </source>
</evidence>
<dbReference type="EnsemblMetazoa" id="SSS_3539s_mrna">
    <property type="protein sequence ID" value="KAF7493252.1"/>
    <property type="gene ID" value="SSS_3539"/>
</dbReference>
<dbReference type="PRINTS" id="PR01267">
    <property type="entry name" value="GSTRNSFRASEM"/>
</dbReference>
<dbReference type="PANTHER" id="PTHR11571">
    <property type="entry name" value="GLUTATHIONE S-TRANSFERASE"/>
    <property type="match status" value="1"/>
</dbReference>
<comment type="similarity">
    <text evidence="3">Belongs to the GST superfamily. Pi family.</text>
</comment>
<comment type="catalytic activity">
    <reaction evidence="8">
        <text>RX + glutathione = an S-substituted glutathione + a halide anion + H(+)</text>
        <dbReference type="Rhea" id="RHEA:16437"/>
        <dbReference type="ChEBI" id="CHEBI:15378"/>
        <dbReference type="ChEBI" id="CHEBI:16042"/>
        <dbReference type="ChEBI" id="CHEBI:17792"/>
        <dbReference type="ChEBI" id="CHEBI:57925"/>
        <dbReference type="ChEBI" id="CHEBI:90779"/>
        <dbReference type="EC" id="2.5.1.18"/>
    </reaction>
</comment>
<organism evidence="11">
    <name type="scientific">Sarcoptes scabiei</name>
    <name type="common">Itch mite</name>
    <name type="synonym">Acarus scabiei</name>
    <dbReference type="NCBI Taxonomy" id="52283"/>
    <lineage>
        <taxon>Eukaryota</taxon>
        <taxon>Metazoa</taxon>
        <taxon>Ecdysozoa</taxon>
        <taxon>Arthropoda</taxon>
        <taxon>Chelicerata</taxon>
        <taxon>Arachnida</taxon>
        <taxon>Acari</taxon>
        <taxon>Acariformes</taxon>
        <taxon>Sarcoptiformes</taxon>
        <taxon>Astigmata</taxon>
        <taxon>Psoroptidia</taxon>
        <taxon>Sarcoptoidea</taxon>
        <taxon>Sarcoptidae</taxon>
        <taxon>Sarcoptinae</taxon>
        <taxon>Sarcoptes</taxon>
    </lineage>
</organism>
<dbReference type="Pfam" id="PF14497">
    <property type="entry name" value="GST_C_3"/>
    <property type="match status" value="2"/>
</dbReference>